<dbReference type="AlphaFoldDB" id="A0A0L8G4Z3"/>
<name>A0A0L8G4Z3_OCTBM</name>
<reference evidence="1" key="1">
    <citation type="submission" date="2015-07" db="EMBL/GenBank/DDBJ databases">
        <title>MeaNS - Measles Nucleotide Surveillance Program.</title>
        <authorList>
            <person name="Tran T."/>
            <person name="Druce J."/>
        </authorList>
    </citation>
    <scope>NUCLEOTIDE SEQUENCE</scope>
    <source>
        <strain evidence="1">UCB-OBI-ISO-001</strain>
        <tissue evidence="1">Gonad</tissue>
    </source>
</reference>
<gene>
    <name evidence="1" type="ORF">OCBIM_22000810mg</name>
</gene>
<accession>A0A0L8G4Z3</accession>
<organism evidence="1">
    <name type="scientific">Octopus bimaculoides</name>
    <name type="common">California two-spotted octopus</name>
    <dbReference type="NCBI Taxonomy" id="37653"/>
    <lineage>
        <taxon>Eukaryota</taxon>
        <taxon>Metazoa</taxon>
        <taxon>Spiralia</taxon>
        <taxon>Lophotrochozoa</taxon>
        <taxon>Mollusca</taxon>
        <taxon>Cephalopoda</taxon>
        <taxon>Coleoidea</taxon>
        <taxon>Octopodiformes</taxon>
        <taxon>Octopoda</taxon>
        <taxon>Incirrata</taxon>
        <taxon>Octopodidae</taxon>
        <taxon>Octopus</taxon>
    </lineage>
</organism>
<proteinExistence type="predicted"/>
<evidence type="ECO:0000313" key="1">
    <source>
        <dbReference type="EMBL" id="KOF71630.1"/>
    </source>
</evidence>
<protein>
    <submittedName>
        <fullName evidence="1">Uncharacterized protein</fullName>
    </submittedName>
</protein>
<sequence length="54" mass="6143">MAAITMDLDEKISILQTTITSTQNWLGQGLEMIIQADPVIWKISSTPLWRVIRD</sequence>
<dbReference type="EMBL" id="KQ424077">
    <property type="protein sequence ID" value="KOF71630.1"/>
    <property type="molecule type" value="Genomic_DNA"/>
</dbReference>